<keyword evidence="2" id="KW-1185">Reference proteome</keyword>
<evidence type="ECO:0008006" key="3">
    <source>
        <dbReference type="Google" id="ProtNLM"/>
    </source>
</evidence>
<name>A0ABS6AZS5_9NOCA</name>
<gene>
    <name evidence="1" type="ORF">KO481_18745</name>
</gene>
<organism evidence="1 2">
    <name type="scientific">Nocardia albiluteola</name>
    <dbReference type="NCBI Taxonomy" id="2842303"/>
    <lineage>
        <taxon>Bacteria</taxon>
        <taxon>Bacillati</taxon>
        <taxon>Actinomycetota</taxon>
        <taxon>Actinomycetes</taxon>
        <taxon>Mycobacteriales</taxon>
        <taxon>Nocardiaceae</taxon>
        <taxon>Nocardia</taxon>
    </lineage>
</organism>
<evidence type="ECO:0000313" key="2">
    <source>
        <dbReference type="Proteomes" id="UP000733379"/>
    </source>
</evidence>
<evidence type="ECO:0000313" key="1">
    <source>
        <dbReference type="EMBL" id="MBU3063560.1"/>
    </source>
</evidence>
<reference evidence="1 2" key="1">
    <citation type="submission" date="2021-06" db="EMBL/GenBank/DDBJ databases">
        <title>Actinomycetes sequencing.</title>
        <authorList>
            <person name="Shan Q."/>
        </authorList>
    </citation>
    <scope>NUCLEOTIDE SEQUENCE [LARGE SCALE GENOMIC DNA]</scope>
    <source>
        <strain evidence="1 2">NEAU-G5</strain>
    </source>
</reference>
<accession>A0ABS6AZS5</accession>
<proteinExistence type="predicted"/>
<dbReference type="Proteomes" id="UP000733379">
    <property type="component" value="Unassembled WGS sequence"/>
</dbReference>
<protein>
    <recommendedName>
        <fullName evidence="3">Dnd system-associated protein 4</fullName>
    </recommendedName>
</protein>
<sequence length="155" mass="17469">MAMMDNVRVRRPRQHEQLFAELQEDASFPTIRDIMILAAAIGFHVGRRVSFTFSGEHVRYEALTARAYSETLINMIAASVSSEDPEIMDDARLGERIELFEEYVNGGLEYIREQMNTQNKPVANIIVDLVTEAFTESGESGRATVEELLGGVDWP</sequence>
<dbReference type="RefSeq" id="WP_215918487.1">
    <property type="nucleotide sequence ID" value="NZ_JAHKNI010000006.1"/>
</dbReference>
<dbReference type="EMBL" id="JAHKNI010000006">
    <property type="protein sequence ID" value="MBU3063560.1"/>
    <property type="molecule type" value="Genomic_DNA"/>
</dbReference>
<comment type="caution">
    <text evidence="1">The sequence shown here is derived from an EMBL/GenBank/DDBJ whole genome shotgun (WGS) entry which is preliminary data.</text>
</comment>